<accession>A0A6A6WKW8</accession>
<proteinExistence type="predicted"/>
<feature type="compositionally biased region" description="Polar residues" evidence="1">
    <location>
        <begin position="673"/>
        <end position="693"/>
    </location>
</feature>
<name>A0A6A6WKW8_9PEZI</name>
<feature type="compositionally biased region" description="Low complexity" evidence="1">
    <location>
        <begin position="544"/>
        <end position="554"/>
    </location>
</feature>
<feature type="compositionally biased region" description="Polar residues" evidence="1">
    <location>
        <begin position="602"/>
        <end position="615"/>
    </location>
</feature>
<dbReference type="InterPro" id="IPR054293">
    <property type="entry name" value="DUF7029"/>
</dbReference>
<organism evidence="4 5">
    <name type="scientific">Pseudovirgaria hyperparasitica</name>
    <dbReference type="NCBI Taxonomy" id="470096"/>
    <lineage>
        <taxon>Eukaryota</taxon>
        <taxon>Fungi</taxon>
        <taxon>Dikarya</taxon>
        <taxon>Ascomycota</taxon>
        <taxon>Pezizomycotina</taxon>
        <taxon>Dothideomycetes</taxon>
        <taxon>Dothideomycetes incertae sedis</taxon>
        <taxon>Acrospermales</taxon>
        <taxon>Acrospermaceae</taxon>
        <taxon>Pseudovirgaria</taxon>
    </lineage>
</organism>
<dbReference type="GeneID" id="54488878"/>
<feature type="domain" description="DUF7223" evidence="3">
    <location>
        <begin position="241"/>
        <end position="501"/>
    </location>
</feature>
<feature type="region of interest" description="Disordered" evidence="1">
    <location>
        <begin position="504"/>
        <end position="693"/>
    </location>
</feature>
<evidence type="ECO:0000256" key="1">
    <source>
        <dbReference type="SAM" id="MobiDB-lite"/>
    </source>
</evidence>
<sequence length="1058" mass="115940">MLAARYQRIRTTAMLMPCEFPYAFSYHYTLDDILLNIHTVLSVLSLVTDLSATEPVQLQPITVHDITGRPPLPINRKRKYDGETTDLDLRNQENFFWGANGAQSFVFANLTLYFPEEFEFVLSMERFRSLLKSVDCDKSMSLTFYDNSTFAYATKAWEWVNDFKERQFVIIADDKRCAPEEQRQPWVVSEVHFDYKNFKIFMTAEQRGWEEIASTYSLSVGHKPLEDHRLDIRDEPDLEIGLRSDFSRQLFSTTISGIDLAVDCSNCGTTGSLDVDFDVDVSWFKLQSASMTLQPRDVAAFLELGLSAQGTLGQPYSWQKNLVSIPIQGFSIAKILKVGAFLDVDVGFELGEWTGSAQASLGARLDLSNAAVVKVDLVNSNKNQFSGWNPVLKPIPLTTDAKVEGSSEVYAQVGVELSASALGKGFEVSLEMKMPYIEADFAAMISTAGVCGGDQTLGVDVDAQVGVDLSIQAATSGNEADPFWEQSLFQQSWPLPSNCIAFGPHNAVEGGDGGGGASRPKKTKTKSKAKTPSPTARPTRHHTTTLPPKVLTVLEPSSRHQTSKTSRPTKTIPESSSLSRSSSGLSPSQTRVSSDRDVITKSDMTLMSDTASNIEESPISRRLTSSTDPRITPKTDSSLASSTIETGSRSVTLHDTSSIMSSFPMSSVGSQSNIPLTSSSSEPSMTIPTSDRSSEFLTSIITPSASLPSRTSTLQTVTTTSSPDACPVTGCATCIEVDPMDATGDLSSNIPEKRELYWKRAGGREYEIKCSADVAATRTMTLDKYYAPSVIRAQANPSITEWFSAKATDDCTDYKVAHAMVAPPKDPGAAEMFNTEHIYEGNWLREFITSLQDVMTCTDIQDVFFDVTPTAPFQSANWAQALMSSIGTETNADFMVMLTNTLNGAKALVFNDDLSKGIIADRKLTSRDTVKYPPEWKLGAIANLGRVQEYMADDSQRTKMKATADSIEKTLRDMVSNLPQAKLELMGKYKDAETLAKAHRTWLQRHILKGNIKAITGMIHAAKLVAPSFSSSDPTSTFLQEMATAGLHIPPGMNPDEL</sequence>
<feature type="compositionally biased region" description="Basic residues" evidence="1">
    <location>
        <begin position="519"/>
        <end position="529"/>
    </location>
</feature>
<feature type="compositionally biased region" description="Polar residues" evidence="1">
    <location>
        <begin position="559"/>
        <end position="574"/>
    </location>
</feature>
<feature type="compositionally biased region" description="Low complexity" evidence="1">
    <location>
        <begin position="575"/>
        <end position="588"/>
    </location>
</feature>
<dbReference type="EMBL" id="ML996565">
    <property type="protein sequence ID" value="KAF2762813.1"/>
    <property type="molecule type" value="Genomic_DNA"/>
</dbReference>
<evidence type="ECO:0000259" key="3">
    <source>
        <dbReference type="Pfam" id="PF23865"/>
    </source>
</evidence>
<reference evidence="4" key="1">
    <citation type="journal article" date="2020" name="Stud. Mycol.">
        <title>101 Dothideomycetes genomes: a test case for predicting lifestyles and emergence of pathogens.</title>
        <authorList>
            <person name="Haridas S."/>
            <person name="Albert R."/>
            <person name="Binder M."/>
            <person name="Bloem J."/>
            <person name="Labutti K."/>
            <person name="Salamov A."/>
            <person name="Andreopoulos B."/>
            <person name="Baker S."/>
            <person name="Barry K."/>
            <person name="Bills G."/>
            <person name="Bluhm B."/>
            <person name="Cannon C."/>
            <person name="Castanera R."/>
            <person name="Culley D."/>
            <person name="Daum C."/>
            <person name="Ezra D."/>
            <person name="Gonzalez J."/>
            <person name="Henrissat B."/>
            <person name="Kuo A."/>
            <person name="Liang C."/>
            <person name="Lipzen A."/>
            <person name="Lutzoni F."/>
            <person name="Magnuson J."/>
            <person name="Mondo S."/>
            <person name="Nolan M."/>
            <person name="Ohm R."/>
            <person name="Pangilinan J."/>
            <person name="Park H.-J."/>
            <person name="Ramirez L."/>
            <person name="Alfaro M."/>
            <person name="Sun H."/>
            <person name="Tritt A."/>
            <person name="Yoshinaga Y."/>
            <person name="Zwiers L.-H."/>
            <person name="Turgeon B."/>
            <person name="Goodwin S."/>
            <person name="Spatafora J."/>
            <person name="Crous P."/>
            <person name="Grigoriev I."/>
        </authorList>
    </citation>
    <scope>NUCLEOTIDE SEQUENCE</scope>
    <source>
        <strain evidence="4">CBS 121739</strain>
    </source>
</reference>
<feature type="domain" description="DUF7029" evidence="2">
    <location>
        <begin position="119"/>
        <end position="216"/>
    </location>
</feature>
<evidence type="ECO:0000313" key="5">
    <source>
        <dbReference type="Proteomes" id="UP000799437"/>
    </source>
</evidence>
<keyword evidence="5" id="KW-1185">Reference proteome</keyword>
<dbReference type="OrthoDB" id="160645at2759"/>
<dbReference type="AlphaFoldDB" id="A0A6A6WKW8"/>
<dbReference type="RefSeq" id="XP_033605264.1">
    <property type="nucleotide sequence ID" value="XM_033747824.1"/>
</dbReference>
<gene>
    <name evidence="4" type="ORF">EJ05DRAFT_506488</name>
</gene>
<evidence type="ECO:0000313" key="4">
    <source>
        <dbReference type="EMBL" id="KAF2762813.1"/>
    </source>
</evidence>
<dbReference type="Pfam" id="PF23865">
    <property type="entry name" value="DUF7223"/>
    <property type="match status" value="1"/>
</dbReference>
<evidence type="ECO:0000259" key="2">
    <source>
        <dbReference type="Pfam" id="PF22974"/>
    </source>
</evidence>
<protein>
    <submittedName>
        <fullName evidence="4">Uncharacterized protein</fullName>
    </submittedName>
</protein>
<feature type="compositionally biased region" description="Polar residues" evidence="1">
    <location>
        <begin position="622"/>
        <end position="656"/>
    </location>
</feature>
<feature type="compositionally biased region" description="Low complexity" evidence="1">
    <location>
        <begin position="657"/>
        <end position="672"/>
    </location>
</feature>
<dbReference type="InterPro" id="IPR055647">
    <property type="entry name" value="DUF7223"/>
</dbReference>
<dbReference type="Pfam" id="PF22974">
    <property type="entry name" value="DUF7029"/>
    <property type="match status" value="1"/>
</dbReference>
<dbReference type="Proteomes" id="UP000799437">
    <property type="component" value="Unassembled WGS sequence"/>
</dbReference>